<reference evidence="2 3" key="1">
    <citation type="submission" date="2016-07" db="EMBL/GenBank/DDBJ databases">
        <title>Multiple horizontal gene transfer events from other fungi enriched the ability of initially mycotrophic Trichoderma (Ascomycota) to feed on dead plant biomass.</title>
        <authorList>
            <consortium name="DOE Joint Genome Institute"/>
            <person name="Aerts A."/>
            <person name="Atanasova L."/>
            <person name="Chenthamara K."/>
            <person name="Zhang J."/>
            <person name="Grujic M."/>
            <person name="Henrissat B."/>
            <person name="Kuo A."/>
            <person name="Salamov A."/>
            <person name="Lipzen A."/>
            <person name="Labutti K."/>
            <person name="Barry K."/>
            <person name="Miao Y."/>
            <person name="Rahimi M.J."/>
            <person name="Shen Q."/>
            <person name="Grigoriev I.V."/>
            <person name="Kubicek C.P."/>
            <person name="Druzhinina I.S."/>
        </authorList>
    </citation>
    <scope>NUCLEOTIDE SEQUENCE [LARGE SCALE GENOMIC DNA]</scope>
    <source>
        <strain evidence="2 3">ATCC 18648</strain>
    </source>
</reference>
<dbReference type="Proteomes" id="UP000240760">
    <property type="component" value="Unassembled WGS sequence"/>
</dbReference>
<name>A0A2T4CE13_TRILO</name>
<evidence type="ECO:0000256" key="1">
    <source>
        <dbReference type="SAM" id="MobiDB-lite"/>
    </source>
</evidence>
<organism evidence="2 3">
    <name type="scientific">Trichoderma longibrachiatum ATCC 18648</name>
    <dbReference type="NCBI Taxonomy" id="983965"/>
    <lineage>
        <taxon>Eukaryota</taxon>
        <taxon>Fungi</taxon>
        <taxon>Dikarya</taxon>
        <taxon>Ascomycota</taxon>
        <taxon>Pezizomycotina</taxon>
        <taxon>Sordariomycetes</taxon>
        <taxon>Hypocreomycetidae</taxon>
        <taxon>Hypocreales</taxon>
        <taxon>Hypocreaceae</taxon>
        <taxon>Trichoderma</taxon>
    </lineage>
</organism>
<keyword evidence="3" id="KW-1185">Reference proteome</keyword>
<feature type="compositionally biased region" description="Gly residues" evidence="1">
    <location>
        <begin position="72"/>
        <end position="82"/>
    </location>
</feature>
<evidence type="ECO:0000313" key="2">
    <source>
        <dbReference type="EMBL" id="PTB79784.1"/>
    </source>
</evidence>
<feature type="region of interest" description="Disordered" evidence="1">
    <location>
        <begin position="45"/>
        <end position="84"/>
    </location>
</feature>
<accession>A0A2T4CE13</accession>
<gene>
    <name evidence="2" type="ORF">M440DRAFT_1179816</name>
</gene>
<sequence length="153" mass="16853">MSAPLPPPENHLACLSTVFRTRQACHRHQEQSSLIVSWDRRPGLSFPKTKLDRPPPGNRQKPLGPTAIIKNGGKGGGGGQTGGVRMRGVRISFLLPRIVKETKSRARNQRFGYLSQVPAEIKPVPSLSQALCLFDKTTHSSPYCFRCSSSYTL</sequence>
<protein>
    <submittedName>
        <fullName evidence="2">Uncharacterized protein</fullName>
    </submittedName>
</protein>
<dbReference type="AlphaFoldDB" id="A0A2T4CE13"/>
<evidence type="ECO:0000313" key="3">
    <source>
        <dbReference type="Proteomes" id="UP000240760"/>
    </source>
</evidence>
<dbReference type="EMBL" id="KZ679128">
    <property type="protein sequence ID" value="PTB79784.1"/>
    <property type="molecule type" value="Genomic_DNA"/>
</dbReference>
<proteinExistence type="predicted"/>